<protein>
    <recommendedName>
        <fullName evidence="1">Putative exodeoxyribonuclease 8 PDDEXK-like domain-containing protein</fullName>
    </recommendedName>
</protein>
<evidence type="ECO:0000313" key="2">
    <source>
        <dbReference type="EMBL" id="AQY55301.1"/>
    </source>
</evidence>
<dbReference type="Proteomes" id="UP000222601">
    <property type="component" value="Segment"/>
</dbReference>
<dbReference type="InterPro" id="IPR011604">
    <property type="entry name" value="PDDEXK-like_dom_sf"/>
</dbReference>
<proteinExistence type="predicted"/>
<evidence type="ECO:0000313" key="3">
    <source>
        <dbReference type="Proteomes" id="UP000222601"/>
    </source>
</evidence>
<reference evidence="2" key="1">
    <citation type="submission" date="2017-02" db="EMBL/GenBank/DDBJ databases">
        <title>Characterization of a new coliphage vB_EcoS_ESCO41.</title>
        <authorList>
            <person name="Trotereau A."/>
            <person name="Schouler C."/>
        </authorList>
    </citation>
    <scope>NUCLEOTIDE SEQUENCE [LARGE SCALE GENOMIC DNA]</scope>
</reference>
<accession>A0A1U9WR23</accession>
<gene>
    <name evidence="2" type="ORF">ESCO41_00074</name>
</gene>
<dbReference type="Gene3D" id="3.90.320.10">
    <property type="match status" value="1"/>
</dbReference>
<sequence>MTKPLFQYFTSEEMSNDFYHSKDEWTAEYVSGSSLSKIHSTCPAAWKFEMNSTTKALVFGTQSHTNFESKALFERQYRRAPKESEIENVITSQAALAAKLKSFGLTGTSGKQYPELIKMMVDCGEDLNVMWLIDMIAQCQAWADGVELVKAEDYDACVSMRQVLEMIPEHNACMNSETAFREYSLFGVICGVKVKVRLDHVDIVKDLEAIRRMGYDPEIHPEIVVITDYKTTMSANPTEFPRLAFNHGYYLKMALQRDLFVKCFEETRPVVVRLLAQEKKEPYLPMAYRMSGDQLKIGRAQYMSVIHTFSMCEANDVWPSYSNGEPEIELETPDWIKKQFNHILES</sequence>
<keyword evidence="3" id="KW-1185">Reference proteome</keyword>
<dbReference type="InterPro" id="IPR024432">
    <property type="entry name" value="Put_RecE_PDDEXK-like_dom"/>
</dbReference>
<dbReference type="EMBL" id="KY619305">
    <property type="protein sequence ID" value="AQY55301.1"/>
    <property type="molecule type" value="Genomic_DNA"/>
</dbReference>
<dbReference type="Pfam" id="PF12684">
    <property type="entry name" value="DUF3799"/>
    <property type="match status" value="1"/>
</dbReference>
<organism evidence="2">
    <name type="scientific">Escherichia phage vB_EcoS_ESCO41</name>
    <dbReference type="NCBI Taxonomy" id="2496547"/>
    <lineage>
        <taxon>Viruses</taxon>
        <taxon>Duplodnaviria</taxon>
        <taxon>Heunggongvirae</taxon>
        <taxon>Uroviricota</taxon>
        <taxon>Caudoviricetes</taxon>
        <taxon>Drexlerviridae</taxon>
        <taxon>Nouzillyvirus</taxon>
        <taxon>Nouzillyvirus ESCO41</taxon>
    </lineage>
</organism>
<name>A0A1U9WR23_9CAUD</name>
<evidence type="ECO:0000259" key="1">
    <source>
        <dbReference type="Pfam" id="PF12684"/>
    </source>
</evidence>
<feature type="domain" description="Putative exodeoxyribonuclease 8 PDDEXK-like" evidence="1">
    <location>
        <begin position="55"/>
        <end position="322"/>
    </location>
</feature>